<gene>
    <name evidence="2" type="ORF">ETD83_08830</name>
</gene>
<protein>
    <submittedName>
        <fullName evidence="2">Uncharacterized protein</fullName>
    </submittedName>
</protein>
<dbReference type="EMBL" id="VCKW01000032">
    <property type="protein sequence ID" value="TMR04269.1"/>
    <property type="molecule type" value="Genomic_DNA"/>
</dbReference>
<accession>A0A5C4JFZ8</accession>
<sequence length="90" mass="10128">MKTFVAEARSRFEEALDGLNFDGPEVVDEKRTPPLVMTDGDLSSQDKVGINTAHTGHQMRRALGRHAQAASEELHRYRRTRQARGHTQGE</sequence>
<evidence type="ECO:0000313" key="2">
    <source>
        <dbReference type="EMBL" id="TMR04269.1"/>
    </source>
</evidence>
<reference evidence="2 3" key="1">
    <citation type="submission" date="2019-05" db="EMBL/GenBank/DDBJ databases">
        <title>Draft genome sequence of Actinomadura sp. 14C53.</title>
        <authorList>
            <person name="Saricaoglu S."/>
            <person name="Isik K."/>
        </authorList>
    </citation>
    <scope>NUCLEOTIDE SEQUENCE [LARGE SCALE GENOMIC DNA]</scope>
    <source>
        <strain evidence="2 3">14C53</strain>
    </source>
</reference>
<dbReference type="RefSeq" id="WP_138644577.1">
    <property type="nucleotide sequence ID" value="NZ_VCKW01000032.1"/>
</dbReference>
<proteinExistence type="predicted"/>
<organism evidence="2 3">
    <name type="scientific">Actinomadura soli</name>
    <dbReference type="NCBI Taxonomy" id="2508997"/>
    <lineage>
        <taxon>Bacteria</taxon>
        <taxon>Bacillati</taxon>
        <taxon>Actinomycetota</taxon>
        <taxon>Actinomycetes</taxon>
        <taxon>Streptosporangiales</taxon>
        <taxon>Thermomonosporaceae</taxon>
        <taxon>Actinomadura</taxon>
    </lineage>
</organism>
<feature type="region of interest" description="Disordered" evidence="1">
    <location>
        <begin position="24"/>
        <end position="47"/>
    </location>
</feature>
<dbReference type="OrthoDB" id="9967238at2"/>
<name>A0A5C4JFZ8_9ACTN</name>
<comment type="caution">
    <text evidence="2">The sequence shown here is derived from an EMBL/GenBank/DDBJ whole genome shotgun (WGS) entry which is preliminary data.</text>
</comment>
<evidence type="ECO:0000256" key="1">
    <source>
        <dbReference type="SAM" id="MobiDB-lite"/>
    </source>
</evidence>
<keyword evidence="3" id="KW-1185">Reference proteome</keyword>
<dbReference type="AlphaFoldDB" id="A0A5C4JFZ8"/>
<dbReference type="Proteomes" id="UP000309174">
    <property type="component" value="Unassembled WGS sequence"/>
</dbReference>
<feature type="region of interest" description="Disordered" evidence="1">
    <location>
        <begin position="65"/>
        <end position="90"/>
    </location>
</feature>
<evidence type="ECO:0000313" key="3">
    <source>
        <dbReference type="Proteomes" id="UP000309174"/>
    </source>
</evidence>